<feature type="transmembrane region" description="Helical" evidence="3">
    <location>
        <begin position="317"/>
        <end position="339"/>
    </location>
</feature>
<feature type="transmembrane region" description="Helical" evidence="3">
    <location>
        <begin position="232"/>
        <end position="254"/>
    </location>
</feature>
<evidence type="ECO:0000313" key="5">
    <source>
        <dbReference type="EMBL" id="KAA6318168.1"/>
    </source>
</evidence>
<feature type="transmembrane region" description="Helical" evidence="3">
    <location>
        <begin position="177"/>
        <end position="198"/>
    </location>
</feature>
<feature type="transmembrane region" description="Helical" evidence="3">
    <location>
        <begin position="103"/>
        <end position="122"/>
    </location>
</feature>
<evidence type="ECO:0000256" key="1">
    <source>
        <dbReference type="ARBA" id="ARBA00004429"/>
    </source>
</evidence>
<protein>
    <submittedName>
        <fullName evidence="5">L-fucose-proton symporter</fullName>
    </submittedName>
</protein>
<dbReference type="SUPFAM" id="SSF103473">
    <property type="entry name" value="MFS general substrate transporter"/>
    <property type="match status" value="1"/>
</dbReference>
<feature type="transmembrane region" description="Helical" evidence="3">
    <location>
        <begin position="143"/>
        <end position="165"/>
    </location>
</feature>
<feature type="domain" description="Major facilitator superfamily (MFS) profile" evidence="4">
    <location>
        <begin position="11"/>
        <end position="409"/>
    </location>
</feature>
<keyword evidence="2" id="KW-1003">Cell membrane</keyword>
<reference evidence="5" key="1">
    <citation type="submission" date="2019-03" db="EMBL/GenBank/DDBJ databases">
        <title>Single cell metagenomics reveals metabolic interactions within the superorganism composed of flagellate Streblomastix strix and complex community of Bacteroidetes bacteria on its surface.</title>
        <authorList>
            <person name="Treitli S.C."/>
            <person name="Kolisko M."/>
            <person name="Husnik F."/>
            <person name="Keeling P."/>
            <person name="Hampl V."/>
        </authorList>
    </citation>
    <scope>NUCLEOTIDE SEQUENCE</scope>
    <source>
        <strain evidence="5">STM</strain>
    </source>
</reference>
<keyword evidence="3" id="KW-0812">Transmembrane</keyword>
<dbReference type="Pfam" id="PF07690">
    <property type="entry name" value="MFS_1"/>
    <property type="match status" value="1"/>
</dbReference>
<dbReference type="InterPro" id="IPR036259">
    <property type="entry name" value="MFS_trans_sf"/>
</dbReference>
<feature type="transmembrane region" description="Helical" evidence="3">
    <location>
        <begin position="389"/>
        <end position="407"/>
    </location>
</feature>
<feature type="transmembrane region" description="Helical" evidence="3">
    <location>
        <begin position="78"/>
        <end position="97"/>
    </location>
</feature>
<dbReference type="AlphaFoldDB" id="A0A5J4QAP6"/>
<accession>A0A5J4QAP6</accession>
<sequence>MLKQQPSYLFPLLIIGVAFFIIGFGVGINGIMVPILEETFTLSKGMSYLILTATFSAFLIFGIPAGLVIKKIGYRKSLITALFIMSIGMFMFIPSARMSTSMSGFYLFLMASFIGGMGNTLLQTAINPYVTICGPHQHATQRMCGMGIMNQSAWYLGPLFLSLFIDVKNPVLSHAAIPFGLAGGIIALFAFVMIFVALPEVEAEGEEENTSETSSLVEEANRKKSIWHFPHLILGTIALFLYVGVETLPMASVIDFAKSIGLESPVSYSVFGPLGMIAGYIVSIFVLQIISQNKAIIISVLIALSSSVLMIFLPSQVAIYCLSGLGFSHSIMWGSIWVLTISGLGKYTKSGASMLVVAIVGGAALPLLFGILLDALKTGETAAPADFRIAYLIFIPCYLYILFYACIGHKIGRNQKNTLSK</sequence>
<dbReference type="InterPro" id="IPR020846">
    <property type="entry name" value="MFS_dom"/>
</dbReference>
<dbReference type="PROSITE" id="PS50850">
    <property type="entry name" value="MFS"/>
    <property type="match status" value="1"/>
</dbReference>
<evidence type="ECO:0000256" key="2">
    <source>
        <dbReference type="ARBA" id="ARBA00022475"/>
    </source>
</evidence>
<proteinExistence type="predicted"/>
<dbReference type="InterPro" id="IPR011701">
    <property type="entry name" value="MFS"/>
</dbReference>
<evidence type="ECO:0000256" key="3">
    <source>
        <dbReference type="SAM" id="Phobius"/>
    </source>
</evidence>
<feature type="transmembrane region" description="Helical" evidence="3">
    <location>
        <begin position="266"/>
        <end position="287"/>
    </location>
</feature>
<keyword evidence="3" id="KW-0472">Membrane</keyword>
<gene>
    <name evidence="5" type="ORF">EZS27_031789</name>
</gene>
<evidence type="ECO:0000259" key="4">
    <source>
        <dbReference type="PROSITE" id="PS50850"/>
    </source>
</evidence>
<dbReference type="InterPro" id="IPR050375">
    <property type="entry name" value="MFS_TsgA-like"/>
</dbReference>
<dbReference type="GO" id="GO:0005886">
    <property type="term" value="C:plasma membrane"/>
    <property type="evidence" value="ECO:0007669"/>
    <property type="project" value="UniProtKB-SubCell"/>
</dbReference>
<dbReference type="EMBL" id="SNRY01004282">
    <property type="protein sequence ID" value="KAA6318168.1"/>
    <property type="molecule type" value="Genomic_DNA"/>
</dbReference>
<feature type="transmembrane region" description="Helical" evidence="3">
    <location>
        <begin position="294"/>
        <end position="311"/>
    </location>
</feature>
<organism evidence="5">
    <name type="scientific">termite gut metagenome</name>
    <dbReference type="NCBI Taxonomy" id="433724"/>
    <lineage>
        <taxon>unclassified sequences</taxon>
        <taxon>metagenomes</taxon>
        <taxon>organismal metagenomes</taxon>
    </lineage>
</organism>
<comment type="subcellular location">
    <subcellularLocation>
        <location evidence="1">Cell inner membrane</location>
        <topology evidence="1">Multi-pass membrane protein</topology>
    </subcellularLocation>
</comment>
<dbReference type="Gene3D" id="1.20.1250.20">
    <property type="entry name" value="MFS general substrate transporter like domains"/>
    <property type="match status" value="2"/>
</dbReference>
<comment type="caution">
    <text evidence="5">The sequence shown here is derived from an EMBL/GenBank/DDBJ whole genome shotgun (WGS) entry which is preliminary data.</text>
</comment>
<keyword evidence="3" id="KW-1133">Transmembrane helix</keyword>
<dbReference type="PANTHER" id="PTHR43702:SF12">
    <property type="entry name" value="N-ACETYL GLUCOSAMINE TRANSPORTER NAGP"/>
    <property type="match status" value="1"/>
</dbReference>
<feature type="transmembrane region" description="Helical" evidence="3">
    <location>
        <begin position="48"/>
        <end position="69"/>
    </location>
</feature>
<dbReference type="GO" id="GO:0022857">
    <property type="term" value="F:transmembrane transporter activity"/>
    <property type="evidence" value="ECO:0007669"/>
    <property type="project" value="InterPro"/>
</dbReference>
<feature type="transmembrane region" description="Helical" evidence="3">
    <location>
        <begin position="12"/>
        <end position="36"/>
    </location>
</feature>
<name>A0A5J4QAP6_9ZZZZ</name>
<dbReference type="PANTHER" id="PTHR43702">
    <property type="entry name" value="L-FUCOSE-PROTON SYMPORTER"/>
    <property type="match status" value="1"/>
</dbReference>
<feature type="transmembrane region" description="Helical" evidence="3">
    <location>
        <begin position="351"/>
        <end position="369"/>
    </location>
</feature>